<keyword evidence="1" id="KW-0472">Membrane</keyword>
<reference evidence="2 3" key="1">
    <citation type="journal article" date="2015" name="Genome Announc.">
        <title>Expanding the biotechnology potential of lactobacilli through comparative genomics of 213 strains and associated genera.</title>
        <authorList>
            <person name="Sun Z."/>
            <person name="Harris H.M."/>
            <person name="McCann A."/>
            <person name="Guo C."/>
            <person name="Argimon S."/>
            <person name="Zhang W."/>
            <person name="Yang X."/>
            <person name="Jeffery I.B."/>
            <person name="Cooney J.C."/>
            <person name="Kagawa T.F."/>
            <person name="Liu W."/>
            <person name="Song Y."/>
            <person name="Salvetti E."/>
            <person name="Wrobel A."/>
            <person name="Rasinkangas P."/>
            <person name="Parkhill J."/>
            <person name="Rea M.C."/>
            <person name="O'Sullivan O."/>
            <person name="Ritari J."/>
            <person name="Douillard F.P."/>
            <person name="Paul Ross R."/>
            <person name="Yang R."/>
            <person name="Briner A.E."/>
            <person name="Felis G.E."/>
            <person name="de Vos W.M."/>
            <person name="Barrangou R."/>
            <person name="Klaenhammer T.R."/>
            <person name="Caufield P.W."/>
            <person name="Cui Y."/>
            <person name="Zhang H."/>
            <person name="O'Toole P.W."/>
        </authorList>
    </citation>
    <scope>NUCLEOTIDE SEQUENCE [LARGE SCALE GENOMIC DNA]</scope>
    <source>
        <strain evidence="2 3">DSM 21775</strain>
    </source>
</reference>
<gene>
    <name evidence="2" type="ORF">FD13_GL000273</name>
</gene>
<sequence length="83" mass="9618">MKMFKAWLWMIPLSTLIIGLTIWLMVTWAKLIWLKVLIGLVGMIAATVADLAALWLTWGRYRPMTTEKDDLADEKTTQKKPLR</sequence>
<keyword evidence="3" id="KW-1185">Reference proteome</keyword>
<keyword evidence="1" id="KW-1133">Transmembrane helix</keyword>
<dbReference type="AlphaFoldDB" id="A0A0R2DK95"/>
<accession>A0A0R2DK95</accession>
<proteinExistence type="predicted"/>
<dbReference type="EMBL" id="AYZH01000010">
    <property type="protein sequence ID" value="KRN02133.1"/>
    <property type="molecule type" value="Genomic_DNA"/>
</dbReference>
<evidence type="ECO:0000256" key="1">
    <source>
        <dbReference type="SAM" id="Phobius"/>
    </source>
</evidence>
<dbReference type="RefSeq" id="WP_061776523.1">
    <property type="nucleotide sequence ID" value="NZ_AYZH01000010.1"/>
</dbReference>
<dbReference type="PATRIC" id="fig|1423803.3.peg.267"/>
<organism evidence="2 3">
    <name type="scientific">Levilactobacillus senmaizukei DSM 21775 = NBRC 103853</name>
    <dbReference type="NCBI Taxonomy" id="1423803"/>
    <lineage>
        <taxon>Bacteria</taxon>
        <taxon>Bacillati</taxon>
        <taxon>Bacillota</taxon>
        <taxon>Bacilli</taxon>
        <taxon>Lactobacillales</taxon>
        <taxon>Lactobacillaceae</taxon>
        <taxon>Levilactobacillus</taxon>
    </lineage>
</organism>
<keyword evidence="1" id="KW-0812">Transmembrane</keyword>
<evidence type="ECO:0000313" key="3">
    <source>
        <dbReference type="Proteomes" id="UP000051589"/>
    </source>
</evidence>
<comment type="caution">
    <text evidence="2">The sequence shown here is derived from an EMBL/GenBank/DDBJ whole genome shotgun (WGS) entry which is preliminary data.</text>
</comment>
<dbReference type="OrthoDB" id="9936891at2"/>
<feature type="transmembrane region" description="Helical" evidence="1">
    <location>
        <begin position="7"/>
        <end position="26"/>
    </location>
</feature>
<dbReference type="Proteomes" id="UP000051589">
    <property type="component" value="Unassembled WGS sequence"/>
</dbReference>
<evidence type="ECO:0000313" key="2">
    <source>
        <dbReference type="EMBL" id="KRN02133.1"/>
    </source>
</evidence>
<name>A0A0R2DK95_9LACO</name>
<protein>
    <submittedName>
        <fullName evidence="2">Uncharacterized protein</fullName>
    </submittedName>
</protein>
<dbReference type="STRING" id="1423803.FD13_GL000273"/>
<feature type="transmembrane region" description="Helical" evidence="1">
    <location>
        <begin position="32"/>
        <end position="58"/>
    </location>
</feature>